<feature type="transmembrane region" description="Helical" evidence="12">
    <location>
        <begin position="32"/>
        <end position="53"/>
    </location>
</feature>
<dbReference type="Proteomes" id="UP000574390">
    <property type="component" value="Unassembled WGS sequence"/>
</dbReference>
<evidence type="ECO:0000256" key="4">
    <source>
        <dbReference type="ARBA" id="ARBA00022692"/>
    </source>
</evidence>
<feature type="region of interest" description="Disordered" evidence="11">
    <location>
        <begin position="160"/>
        <end position="181"/>
    </location>
</feature>
<dbReference type="GO" id="GO:0005267">
    <property type="term" value="F:potassium channel activity"/>
    <property type="evidence" value="ECO:0007669"/>
    <property type="project" value="UniProtKB-KW"/>
</dbReference>
<dbReference type="EMBL" id="JABANM010018158">
    <property type="protein sequence ID" value="KAF4726560.1"/>
    <property type="molecule type" value="Genomic_DNA"/>
</dbReference>
<evidence type="ECO:0000256" key="8">
    <source>
        <dbReference type="ARBA" id="ARBA00023065"/>
    </source>
</evidence>
<dbReference type="PANTHER" id="PTHR10027:SF10">
    <property type="entry name" value="SLOWPOKE 2, ISOFORM D"/>
    <property type="match status" value="1"/>
</dbReference>
<evidence type="ECO:0000256" key="3">
    <source>
        <dbReference type="ARBA" id="ARBA00022538"/>
    </source>
</evidence>
<feature type="domain" description="Potassium channel" evidence="13">
    <location>
        <begin position="9"/>
        <end position="59"/>
    </location>
</feature>
<comment type="caution">
    <text evidence="14">The sequence shown here is derived from an EMBL/GenBank/DDBJ whole genome shotgun (WGS) entry which is preliminary data.</text>
</comment>
<evidence type="ECO:0000256" key="11">
    <source>
        <dbReference type="SAM" id="MobiDB-lite"/>
    </source>
</evidence>
<keyword evidence="7 12" id="KW-1133">Transmembrane helix</keyword>
<dbReference type="InterPro" id="IPR047871">
    <property type="entry name" value="K_chnl_Slo-like"/>
</dbReference>
<keyword evidence="5" id="KW-0631">Potassium channel</keyword>
<evidence type="ECO:0000256" key="12">
    <source>
        <dbReference type="SAM" id="Phobius"/>
    </source>
</evidence>
<dbReference type="SUPFAM" id="SSF81324">
    <property type="entry name" value="Voltage-gated potassium channels"/>
    <property type="match status" value="1"/>
</dbReference>
<feature type="transmembrane region" description="Helical" evidence="12">
    <location>
        <begin position="7"/>
        <end position="26"/>
    </location>
</feature>
<dbReference type="AlphaFoldDB" id="A0A7J6S3E0"/>
<keyword evidence="10" id="KW-0407">Ion channel</keyword>
<evidence type="ECO:0000313" key="15">
    <source>
        <dbReference type="Proteomes" id="UP000574390"/>
    </source>
</evidence>
<keyword evidence="2" id="KW-0813">Transport</keyword>
<feature type="non-terminal residue" evidence="14">
    <location>
        <position position="1"/>
    </location>
</feature>
<accession>A0A7J6S3E0</accession>
<sequence>MGRKDYFITYEDFVYFLIITMSTVGYGDFSPITLRGRILVLVFIALTLSLVTLQVKKLMLILAEDNIQYGVAPSSSLYYILMVCDRVDLVLIQSLIKELYTTELYEGAPPVLVITTTELPHERTCKKLNETCTALGIHLYIRRFDFVSAYNPPSLNATAGATAGENTPTTTSSSPASSSASGNKNKIIVYATMLGGTNTLPTRLDLAAAVYILTPPPSSGPSVTSAVPNDSHLYSTTASSVNSGNSDGAVEDKMTYLRILALGRIFTP</sequence>
<name>A0A7J6S3E0_PEROL</name>
<dbReference type="Pfam" id="PF07885">
    <property type="entry name" value="Ion_trans_2"/>
    <property type="match status" value="1"/>
</dbReference>
<evidence type="ECO:0000259" key="13">
    <source>
        <dbReference type="Pfam" id="PF07885"/>
    </source>
</evidence>
<evidence type="ECO:0000256" key="10">
    <source>
        <dbReference type="ARBA" id="ARBA00023303"/>
    </source>
</evidence>
<evidence type="ECO:0000256" key="9">
    <source>
        <dbReference type="ARBA" id="ARBA00023136"/>
    </source>
</evidence>
<protein>
    <recommendedName>
        <fullName evidence="13">Potassium channel domain-containing protein</fullName>
    </recommendedName>
</protein>
<evidence type="ECO:0000256" key="5">
    <source>
        <dbReference type="ARBA" id="ARBA00022826"/>
    </source>
</evidence>
<keyword evidence="9 12" id="KW-0472">Membrane</keyword>
<evidence type="ECO:0000256" key="6">
    <source>
        <dbReference type="ARBA" id="ARBA00022958"/>
    </source>
</evidence>
<evidence type="ECO:0000256" key="7">
    <source>
        <dbReference type="ARBA" id="ARBA00022989"/>
    </source>
</evidence>
<evidence type="ECO:0000256" key="2">
    <source>
        <dbReference type="ARBA" id="ARBA00022448"/>
    </source>
</evidence>
<dbReference type="GO" id="GO:0016020">
    <property type="term" value="C:membrane"/>
    <property type="evidence" value="ECO:0007669"/>
    <property type="project" value="UniProtKB-SubCell"/>
</dbReference>
<proteinExistence type="predicted"/>
<keyword evidence="3" id="KW-0633">Potassium transport</keyword>
<gene>
    <name evidence="14" type="ORF">FOZ62_010842</name>
</gene>
<keyword evidence="4 12" id="KW-0812">Transmembrane</keyword>
<reference evidence="14 15" key="1">
    <citation type="submission" date="2020-04" db="EMBL/GenBank/DDBJ databases">
        <title>Perkinsus olseni comparative genomics.</title>
        <authorList>
            <person name="Bogema D.R."/>
        </authorList>
    </citation>
    <scope>NUCLEOTIDE SEQUENCE [LARGE SCALE GENOMIC DNA]</scope>
    <source>
        <strain evidence="14">ATCC PRA-205</strain>
    </source>
</reference>
<organism evidence="14 15">
    <name type="scientific">Perkinsus olseni</name>
    <name type="common">Perkinsus atlanticus</name>
    <dbReference type="NCBI Taxonomy" id="32597"/>
    <lineage>
        <taxon>Eukaryota</taxon>
        <taxon>Sar</taxon>
        <taxon>Alveolata</taxon>
        <taxon>Perkinsozoa</taxon>
        <taxon>Perkinsea</taxon>
        <taxon>Perkinsida</taxon>
        <taxon>Perkinsidae</taxon>
        <taxon>Perkinsus</taxon>
    </lineage>
</organism>
<keyword evidence="8" id="KW-0406">Ion transport</keyword>
<evidence type="ECO:0000313" key="14">
    <source>
        <dbReference type="EMBL" id="KAF4726560.1"/>
    </source>
</evidence>
<dbReference type="InterPro" id="IPR013099">
    <property type="entry name" value="K_chnl_dom"/>
</dbReference>
<dbReference type="PANTHER" id="PTHR10027">
    <property type="entry name" value="CALCIUM-ACTIVATED POTASSIUM CHANNEL ALPHA CHAIN"/>
    <property type="match status" value="1"/>
</dbReference>
<dbReference type="Gene3D" id="1.10.287.70">
    <property type="match status" value="1"/>
</dbReference>
<keyword evidence="6" id="KW-0630">Potassium</keyword>
<evidence type="ECO:0000256" key="1">
    <source>
        <dbReference type="ARBA" id="ARBA00004141"/>
    </source>
</evidence>
<comment type="subcellular location">
    <subcellularLocation>
        <location evidence="1">Membrane</location>
        <topology evidence="1">Multi-pass membrane protein</topology>
    </subcellularLocation>
</comment>